<evidence type="ECO:0000313" key="1">
    <source>
        <dbReference type="EMBL" id="OTP79112.1"/>
    </source>
</evidence>
<dbReference type="AlphaFoldDB" id="A0A242N6A5"/>
<proteinExistence type="predicted"/>
<accession>A0A242N6A5</accession>
<sequence>MPAVAGMKEIRKEASKLLYEPADRRVFFRRYDLRQIITFRQSSSR</sequence>
<name>A0A242N6A5_CABSO</name>
<organism evidence="1 2">
    <name type="scientific">Caballeronia sordidicola</name>
    <name type="common">Burkholderia sordidicola</name>
    <dbReference type="NCBI Taxonomy" id="196367"/>
    <lineage>
        <taxon>Bacteria</taxon>
        <taxon>Pseudomonadati</taxon>
        <taxon>Pseudomonadota</taxon>
        <taxon>Betaproteobacteria</taxon>
        <taxon>Burkholderiales</taxon>
        <taxon>Burkholderiaceae</taxon>
        <taxon>Caballeronia</taxon>
    </lineage>
</organism>
<protein>
    <submittedName>
        <fullName evidence="1">Uncharacterized protein</fullName>
    </submittedName>
</protein>
<evidence type="ECO:0000313" key="2">
    <source>
        <dbReference type="Proteomes" id="UP000194546"/>
    </source>
</evidence>
<gene>
    <name evidence="1" type="ORF">PAMC26510_06520</name>
</gene>
<dbReference type="Proteomes" id="UP000194546">
    <property type="component" value="Unassembled WGS sequence"/>
</dbReference>
<reference evidence="1 2" key="1">
    <citation type="submission" date="2017-03" db="EMBL/GenBank/DDBJ databases">
        <title>Genome analysis of strain PAMC 26510.</title>
        <authorList>
            <person name="Oh H.-M."/>
            <person name="Yang J.-A."/>
        </authorList>
    </citation>
    <scope>NUCLEOTIDE SEQUENCE [LARGE SCALE GENOMIC DNA]</scope>
    <source>
        <strain evidence="1 2">PAMC 26510</strain>
    </source>
</reference>
<dbReference type="EMBL" id="NBTY01000034">
    <property type="protein sequence ID" value="OTP79112.1"/>
    <property type="molecule type" value="Genomic_DNA"/>
</dbReference>
<comment type="caution">
    <text evidence="1">The sequence shown here is derived from an EMBL/GenBank/DDBJ whole genome shotgun (WGS) entry which is preliminary data.</text>
</comment>